<dbReference type="GO" id="GO:1903778">
    <property type="term" value="P:protein localization to vacuolar membrane"/>
    <property type="evidence" value="ECO:0007669"/>
    <property type="project" value="TreeGrafter"/>
</dbReference>
<sequence>MSQKIMEFDKSNTSNPNNTVVTGPNRKMTVETETVDTTNLNKQLPLLTSNPASTLETPISEISQIRAQENTSNTLSSDVTIGNNDSVTKKNASNEPTIINTDLGDADLKAGKITSNDQSNLNTLGSHSRAAIFAAKIQDAITRQDSTQNVNETFVYESSVPIVSNADDQSQHQSSMDTSTNVPESPQLLSSKSSLKLPQKDSQLLDVEPLTEMGAGPVASTSKNSPLKSKTHSVNGSLDMTNSQLNRSGQKKTSSQPNLRTITSRLFESKKGRPYSGLSDLFDDDDSYTEELGFNRDGTVTGSLDSGAELLYTARQHSFEDENPKPSKSHHPKQGSITEGSHKNSTFDGKLEQGLYDYPAYGYQEPLLLDHHECPLEYGSTSVSNNNRHKLKRHSQNIKPDHYYYSPHDFTSTKMTRLRQVKHFCYTASLITAFLILGFLFGFFIAITKPLTNFTVDRIDNILLTKEEIVFSLTVKGFNPGFVAIEIDDVLIDFFAKSSHLNDGNEDGTPFTFDESSLDTVLLGSIDRLPVPLVFQGGFFSRNSDEDTTEIKIINPAQKPPPEATDSTVTITTTTTTNTPASVTPTKSIITSIITDTEIVSTTNNSTIPKTFEDVTTITLLPIPELQKRSKSPNEDNNIWETISKYPFELVVRGVLLYKLPFSPGYNSLSINKAIMIDPDNLNGTDP</sequence>
<feature type="region of interest" description="Disordered" evidence="1">
    <location>
        <begin position="214"/>
        <end position="258"/>
    </location>
</feature>
<dbReference type="GO" id="GO:0010513">
    <property type="term" value="P:positive regulation of phosphatidylinositol biosynthetic process"/>
    <property type="evidence" value="ECO:0007669"/>
    <property type="project" value="TreeGrafter"/>
</dbReference>
<feature type="compositionally biased region" description="Polar residues" evidence="1">
    <location>
        <begin position="335"/>
        <end position="346"/>
    </location>
</feature>
<dbReference type="PANTHER" id="PTHR28258">
    <property type="entry name" value="VACUOLAR SEGREGATION PROTEIN 7"/>
    <property type="match status" value="1"/>
</dbReference>
<evidence type="ECO:0000313" key="4">
    <source>
        <dbReference type="Proteomes" id="UP000094565"/>
    </source>
</evidence>
<keyword evidence="2" id="KW-0472">Membrane</keyword>
<keyword evidence="4" id="KW-1185">Reference proteome</keyword>
<evidence type="ECO:0000313" key="3">
    <source>
        <dbReference type="EMBL" id="ANZ77035.1"/>
    </source>
</evidence>
<evidence type="ECO:0000256" key="2">
    <source>
        <dbReference type="SAM" id="Phobius"/>
    </source>
</evidence>
<gene>
    <name evidence="3" type="primary">VAC7</name>
    <name evidence="3" type="ORF">ATY40_BA7503930</name>
</gene>
<dbReference type="GO" id="GO:0000329">
    <property type="term" value="C:fungal-type vacuole membrane"/>
    <property type="evidence" value="ECO:0007669"/>
    <property type="project" value="TreeGrafter"/>
</dbReference>
<dbReference type="EMBL" id="CP014586">
    <property type="protein sequence ID" value="ANZ77035.1"/>
    <property type="molecule type" value="Genomic_DNA"/>
</dbReference>
<reference evidence="3 4" key="1">
    <citation type="submission" date="2016-02" db="EMBL/GenBank/DDBJ databases">
        <title>Comparative genomic and transcriptomic foundation for Pichia pastoris.</title>
        <authorList>
            <person name="Love K.R."/>
            <person name="Shah K.A."/>
            <person name="Whittaker C.A."/>
            <person name="Wu J."/>
            <person name="Bartlett M.C."/>
            <person name="Ma D."/>
            <person name="Leeson R.L."/>
            <person name="Priest M."/>
            <person name="Young S.K."/>
            <person name="Love J.C."/>
        </authorList>
    </citation>
    <scope>NUCLEOTIDE SEQUENCE [LARGE SCALE GENOMIC DNA]</scope>
    <source>
        <strain evidence="3 4">ATCC 28485</strain>
    </source>
</reference>
<proteinExistence type="predicted"/>
<feature type="compositionally biased region" description="Basic and acidic residues" evidence="1">
    <location>
        <begin position="1"/>
        <end position="10"/>
    </location>
</feature>
<protein>
    <submittedName>
        <fullName evidence="3">BA75_03930T0</fullName>
    </submittedName>
</protein>
<feature type="region of interest" description="Disordered" evidence="1">
    <location>
        <begin position="319"/>
        <end position="346"/>
    </location>
</feature>
<feature type="region of interest" description="Disordered" evidence="1">
    <location>
        <begin position="1"/>
        <end position="24"/>
    </location>
</feature>
<dbReference type="OrthoDB" id="1204at2759"/>
<evidence type="ECO:0000256" key="1">
    <source>
        <dbReference type="SAM" id="MobiDB-lite"/>
    </source>
</evidence>
<organism evidence="3 4">
    <name type="scientific">Komagataella pastoris</name>
    <name type="common">Yeast</name>
    <name type="synonym">Pichia pastoris</name>
    <dbReference type="NCBI Taxonomy" id="4922"/>
    <lineage>
        <taxon>Eukaryota</taxon>
        <taxon>Fungi</taxon>
        <taxon>Dikarya</taxon>
        <taxon>Ascomycota</taxon>
        <taxon>Saccharomycotina</taxon>
        <taxon>Pichiomycetes</taxon>
        <taxon>Pichiales</taxon>
        <taxon>Pichiaceae</taxon>
        <taxon>Komagataella</taxon>
    </lineage>
</organism>
<dbReference type="InterPro" id="IPR024260">
    <property type="entry name" value="Vac7"/>
</dbReference>
<feature type="compositionally biased region" description="Polar residues" evidence="1">
    <location>
        <begin position="219"/>
        <end position="258"/>
    </location>
</feature>
<dbReference type="AlphaFoldDB" id="A0A1B2JGQ9"/>
<feature type="compositionally biased region" description="Polar residues" evidence="1">
    <location>
        <begin position="166"/>
        <end position="184"/>
    </location>
</feature>
<keyword evidence="2" id="KW-0812">Transmembrane</keyword>
<accession>A0A1B2JGQ9</accession>
<dbReference type="Proteomes" id="UP000094565">
    <property type="component" value="Chromosome 3"/>
</dbReference>
<dbReference type="Pfam" id="PF12751">
    <property type="entry name" value="Vac7"/>
    <property type="match status" value="1"/>
</dbReference>
<keyword evidence="2" id="KW-1133">Transmembrane helix</keyword>
<feature type="region of interest" description="Disordered" evidence="1">
    <location>
        <begin position="166"/>
        <end position="200"/>
    </location>
</feature>
<name>A0A1B2JGQ9_PICPA</name>
<dbReference type="GO" id="GO:0000011">
    <property type="term" value="P:vacuole inheritance"/>
    <property type="evidence" value="ECO:0007669"/>
    <property type="project" value="TreeGrafter"/>
</dbReference>
<feature type="transmembrane region" description="Helical" evidence="2">
    <location>
        <begin position="424"/>
        <end position="447"/>
    </location>
</feature>
<feature type="compositionally biased region" description="Low complexity" evidence="1">
    <location>
        <begin position="185"/>
        <end position="200"/>
    </location>
</feature>
<dbReference type="PANTHER" id="PTHR28258:SF1">
    <property type="entry name" value="VACUOLAR SEGREGATION PROTEIN 7"/>
    <property type="match status" value="1"/>
</dbReference>
<feature type="compositionally biased region" description="Low complexity" evidence="1">
    <location>
        <begin position="11"/>
        <end position="24"/>
    </location>
</feature>
<dbReference type="GO" id="GO:0070772">
    <property type="term" value="C:PAS complex"/>
    <property type="evidence" value="ECO:0007669"/>
    <property type="project" value="TreeGrafter"/>
</dbReference>